<dbReference type="CDD" id="cd00371">
    <property type="entry name" value="HMA"/>
    <property type="match status" value="1"/>
</dbReference>
<gene>
    <name evidence="12" type="primary">cadA</name>
    <name evidence="12" type="ORF">ENT73_07450</name>
</gene>
<protein>
    <submittedName>
        <fullName evidence="12">Cadmium-translocating P-type ATPase</fullName>
        <ecNumber evidence="12">3.6.3.3</ecNumber>
    </submittedName>
</protein>
<dbReference type="PROSITE" id="PS50846">
    <property type="entry name" value="HMA_2"/>
    <property type="match status" value="1"/>
</dbReference>
<evidence type="ECO:0000259" key="11">
    <source>
        <dbReference type="PROSITE" id="PS50846"/>
    </source>
</evidence>
<dbReference type="InterPro" id="IPR023214">
    <property type="entry name" value="HAD_sf"/>
</dbReference>
<dbReference type="PROSITE" id="PS01047">
    <property type="entry name" value="HMA_1"/>
    <property type="match status" value="1"/>
</dbReference>
<evidence type="ECO:0000256" key="5">
    <source>
        <dbReference type="ARBA" id="ARBA00022741"/>
    </source>
</evidence>
<name>A0A832GMI3_9BACT</name>
<dbReference type="GO" id="GO:0043682">
    <property type="term" value="F:P-type divalent copper transporter activity"/>
    <property type="evidence" value="ECO:0007669"/>
    <property type="project" value="TreeGrafter"/>
</dbReference>
<comment type="subcellular location">
    <subcellularLocation>
        <location evidence="10">Cell membrane</location>
    </subcellularLocation>
    <subcellularLocation>
        <location evidence="1">Endomembrane system</location>
        <topology evidence="1">Multi-pass membrane protein</topology>
    </subcellularLocation>
</comment>
<dbReference type="EMBL" id="DSZU01000136">
    <property type="protein sequence ID" value="HGV55893.1"/>
    <property type="molecule type" value="Genomic_DNA"/>
</dbReference>
<feature type="transmembrane region" description="Helical" evidence="10">
    <location>
        <begin position="626"/>
        <end position="644"/>
    </location>
</feature>
<feature type="transmembrane region" description="Helical" evidence="10">
    <location>
        <begin position="134"/>
        <end position="158"/>
    </location>
</feature>
<keyword evidence="3 10" id="KW-0812">Transmembrane</keyword>
<dbReference type="Gene3D" id="3.30.70.100">
    <property type="match status" value="1"/>
</dbReference>
<evidence type="ECO:0000313" key="12">
    <source>
        <dbReference type="EMBL" id="HGV55893.1"/>
    </source>
</evidence>
<organism evidence="12">
    <name type="scientific">Caldimicrobium thiodismutans</name>
    <dbReference type="NCBI Taxonomy" id="1653476"/>
    <lineage>
        <taxon>Bacteria</taxon>
        <taxon>Pseudomonadati</taxon>
        <taxon>Thermodesulfobacteriota</taxon>
        <taxon>Thermodesulfobacteria</taxon>
        <taxon>Thermodesulfobacteriales</taxon>
        <taxon>Thermodesulfobacteriaceae</taxon>
        <taxon>Caldimicrobium</taxon>
    </lineage>
</organism>
<dbReference type="Gene3D" id="3.40.50.1000">
    <property type="entry name" value="HAD superfamily/HAD-like"/>
    <property type="match status" value="2"/>
</dbReference>
<dbReference type="InterPro" id="IPR008250">
    <property type="entry name" value="ATPase_P-typ_transduc_dom_A_sf"/>
</dbReference>
<dbReference type="SUPFAM" id="SSF81665">
    <property type="entry name" value="Calcium ATPase, transmembrane domain M"/>
    <property type="match status" value="1"/>
</dbReference>
<dbReference type="InterPro" id="IPR036412">
    <property type="entry name" value="HAD-like_sf"/>
</dbReference>
<dbReference type="InterPro" id="IPR027256">
    <property type="entry name" value="P-typ_ATPase_IB"/>
</dbReference>
<keyword evidence="9 10" id="KW-0472">Membrane</keyword>
<evidence type="ECO:0000256" key="8">
    <source>
        <dbReference type="ARBA" id="ARBA00022989"/>
    </source>
</evidence>
<keyword evidence="12" id="KW-0378">Hydrolase</keyword>
<keyword evidence="4 10" id="KW-0479">Metal-binding</keyword>
<evidence type="ECO:0000256" key="6">
    <source>
        <dbReference type="ARBA" id="ARBA00022840"/>
    </source>
</evidence>
<dbReference type="PRINTS" id="PR00943">
    <property type="entry name" value="CUATPASE"/>
</dbReference>
<evidence type="ECO:0000256" key="9">
    <source>
        <dbReference type="ARBA" id="ARBA00023136"/>
    </source>
</evidence>
<dbReference type="GO" id="GO:0005524">
    <property type="term" value="F:ATP binding"/>
    <property type="evidence" value="ECO:0007669"/>
    <property type="project" value="UniProtKB-UniRule"/>
</dbReference>
<evidence type="ECO:0000256" key="3">
    <source>
        <dbReference type="ARBA" id="ARBA00022692"/>
    </source>
</evidence>
<feature type="domain" description="HMA" evidence="11">
    <location>
        <begin position="2"/>
        <end position="68"/>
    </location>
</feature>
<dbReference type="GO" id="GO:0055070">
    <property type="term" value="P:copper ion homeostasis"/>
    <property type="evidence" value="ECO:0007669"/>
    <property type="project" value="TreeGrafter"/>
</dbReference>
<dbReference type="InterPro" id="IPR023299">
    <property type="entry name" value="ATPase_P-typ_cyto_dom_N"/>
</dbReference>
<dbReference type="GO" id="GO:0016887">
    <property type="term" value="F:ATP hydrolysis activity"/>
    <property type="evidence" value="ECO:0007669"/>
    <property type="project" value="InterPro"/>
</dbReference>
<dbReference type="SUPFAM" id="SSF81653">
    <property type="entry name" value="Calcium ATPase, transduction domain A"/>
    <property type="match status" value="1"/>
</dbReference>
<dbReference type="Pfam" id="PF00122">
    <property type="entry name" value="E1-E2_ATPase"/>
    <property type="match status" value="1"/>
</dbReference>
<feature type="transmembrane region" description="Helical" evidence="10">
    <location>
        <begin position="315"/>
        <end position="335"/>
    </location>
</feature>
<keyword evidence="5 10" id="KW-0547">Nucleotide-binding</keyword>
<dbReference type="NCBIfam" id="TIGR01512">
    <property type="entry name" value="ATPase-IB2_Cd"/>
    <property type="match status" value="1"/>
</dbReference>
<dbReference type="PRINTS" id="PR00119">
    <property type="entry name" value="CATATPASE"/>
</dbReference>
<dbReference type="AlphaFoldDB" id="A0A832GMI3"/>
<dbReference type="InterPro" id="IPR006121">
    <property type="entry name" value="HMA_dom"/>
</dbReference>
<feature type="transmembrane region" description="Helical" evidence="10">
    <location>
        <begin position="347"/>
        <end position="373"/>
    </location>
</feature>
<dbReference type="GO" id="GO:0005507">
    <property type="term" value="F:copper ion binding"/>
    <property type="evidence" value="ECO:0007669"/>
    <property type="project" value="TreeGrafter"/>
</dbReference>
<comment type="similarity">
    <text evidence="2 10">Belongs to the cation transport ATPase (P-type) (TC 3.A.3) family. Type IB subfamily.</text>
</comment>
<evidence type="ECO:0000256" key="7">
    <source>
        <dbReference type="ARBA" id="ARBA00022967"/>
    </source>
</evidence>
<reference evidence="12" key="1">
    <citation type="journal article" date="2020" name="mSystems">
        <title>Genome- and Community-Level Interaction Insights into Carbon Utilization and Element Cycling Functions of Hydrothermarchaeota in Hydrothermal Sediment.</title>
        <authorList>
            <person name="Zhou Z."/>
            <person name="Liu Y."/>
            <person name="Xu W."/>
            <person name="Pan J."/>
            <person name="Luo Z.H."/>
            <person name="Li M."/>
        </authorList>
    </citation>
    <scope>NUCLEOTIDE SEQUENCE [LARGE SCALE GENOMIC DNA]</scope>
    <source>
        <strain evidence="12">SpSt-605</strain>
    </source>
</reference>
<comment type="caution">
    <text evidence="12">The sequence shown here is derived from an EMBL/GenBank/DDBJ whole genome shotgun (WGS) entry which is preliminary data.</text>
</comment>
<dbReference type="InterPro" id="IPR001757">
    <property type="entry name" value="P_typ_ATPase"/>
</dbReference>
<dbReference type="NCBIfam" id="TIGR01511">
    <property type="entry name" value="ATPase-IB1_Cu"/>
    <property type="match status" value="1"/>
</dbReference>
<sequence>MEKVTFKVEGMTCVNCGKAIEIALRRLKGVKKVDVSFELGKVHVEFEEEFLGPEEIIKVIEETGYRVAGSEKKRTYEREILFLSFTVSIVIMALMFIHHPYSLYTQALLSMLIQIVGGFKFYKGGYAGLKSRIGNMDLLVALGTTSALLYSLLALFQVLPGEPFFETNAFLISFIRLGKYIEEKTKGRALALLKELFALQTAKVRLLTPKGEKEVTVTEILPGDLLVLKTGDLVPLDGEVEEGSLEVDESLVTGESLPVLKKKGDPLISGSLVVNGFAKMRVKALLERSYISMLLNMIEEALQRKPRLQRIADKVSHYFVQVIMLLSVLVFLFWYLKGYGLSLSFHFALAVLVISCPCAFGLAVPLAISVGLVRSYKKGLLLKDPSTFEKVKDIDILILDKTGTLTKGRPKVREFISFEDSALSIAYGLALTSQHPYSKAIVEYAKSLGIEPAQVGECREEPGLGIFCGEYFLGRDPSWKGLVLKRRDKVLAEIRAEDELREETEEIIEFLKKRGVKVVLATGDTKDRAEEVAKKLGLESFYAEVKPQDKLRLVEEFQKKGFKVAMVGDGVNDAPALAKADLSFVMAEGVDLSKRVGEVVLLSGLRGIKAFFELAATVRKRIWENLFWAFIYNLIGIPIAGGLFYTKGLILKPEMAGLMMAFSSISVVLNSLRK</sequence>
<proteinExistence type="inferred from homology"/>
<keyword evidence="6 10" id="KW-0067">ATP-binding</keyword>
<dbReference type="NCBIfam" id="TIGR01525">
    <property type="entry name" value="ATPase-IB_hvy"/>
    <property type="match status" value="1"/>
</dbReference>
<dbReference type="InterPro" id="IPR017969">
    <property type="entry name" value="Heavy-metal-associated_CS"/>
</dbReference>
<feature type="transmembrane region" description="Helical" evidence="10">
    <location>
        <begin position="80"/>
        <end position="97"/>
    </location>
</feature>
<dbReference type="GO" id="GO:0012505">
    <property type="term" value="C:endomembrane system"/>
    <property type="evidence" value="ECO:0007669"/>
    <property type="project" value="UniProtKB-SubCell"/>
</dbReference>
<dbReference type="SUPFAM" id="SSF55008">
    <property type="entry name" value="HMA, heavy metal-associated domain"/>
    <property type="match status" value="1"/>
</dbReference>
<dbReference type="Gene3D" id="3.40.1110.10">
    <property type="entry name" value="Calcium-transporting ATPase, cytoplasmic domain N"/>
    <property type="match status" value="1"/>
</dbReference>
<keyword evidence="7" id="KW-1278">Translocase</keyword>
<keyword evidence="10" id="KW-1003">Cell membrane</keyword>
<dbReference type="PROSITE" id="PS00154">
    <property type="entry name" value="ATPASE_E1_E2"/>
    <property type="match status" value="1"/>
</dbReference>
<evidence type="ECO:0000256" key="1">
    <source>
        <dbReference type="ARBA" id="ARBA00004127"/>
    </source>
</evidence>
<dbReference type="SUPFAM" id="SSF56784">
    <property type="entry name" value="HAD-like"/>
    <property type="match status" value="1"/>
</dbReference>
<dbReference type="PANTHER" id="PTHR43520">
    <property type="entry name" value="ATP7, ISOFORM B"/>
    <property type="match status" value="1"/>
</dbReference>
<dbReference type="InterPro" id="IPR023298">
    <property type="entry name" value="ATPase_P-typ_TM_dom_sf"/>
</dbReference>
<feature type="transmembrane region" description="Helical" evidence="10">
    <location>
        <begin position="656"/>
        <end position="672"/>
    </location>
</feature>
<dbReference type="Gene3D" id="2.70.150.10">
    <property type="entry name" value="Calcium-transporting ATPase, cytoplasmic transduction domain A"/>
    <property type="match status" value="1"/>
</dbReference>
<evidence type="ECO:0000256" key="10">
    <source>
        <dbReference type="RuleBase" id="RU362081"/>
    </source>
</evidence>
<dbReference type="PANTHER" id="PTHR43520:SF8">
    <property type="entry name" value="P-TYPE CU(+) TRANSPORTER"/>
    <property type="match status" value="1"/>
</dbReference>
<dbReference type="InterPro" id="IPR059000">
    <property type="entry name" value="ATPase_P-type_domA"/>
</dbReference>
<accession>A0A832GMI3</accession>
<dbReference type="Pfam" id="PF00702">
    <property type="entry name" value="Hydrolase"/>
    <property type="match status" value="1"/>
</dbReference>
<dbReference type="FunFam" id="3.30.70.100:FF:000001">
    <property type="entry name" value="ATPase copper transporting beta"/>
    <property type="match status" value="1"/>
</dbReference>
<dbReference type="Pfam" id="PF00403">
    <property type="entry name" value="HMA"/>
    <property type="match status" value="1"/>
</dbReference>
<dbReference type="GO" id="GO:0005886">
    <property type="term" value="C:plasma membrane"/>
    <property type="evidence" value="ECO:0007669"/>
    <property type="project" value="UniProtKB-SubCell"/>
</dbReference>
<dbReference type="InterPro" id="IPR036163">
    <property type="entry name" value="HMA_dom_sf"/>
</dbReference>
<dbReference type="InterPro" id="IPR018303">
    <property type="entry name" value="ATPase_P-typ_P_site"/>
</dbReference>
<keyword evidence="8 10" id="KW-1133">Transmembrane helix</keyword>
<evidence type="ECO:0000256" key="4">
    <source>
        <dbReference type="ARBA" id="ARBA00022723"/>
    </source>
</evidence>
<dbReference type="EC" id="3.6.3.3" evidence="12"/>
<dbReference type="NCBIfam" id="TIGR01494">
    <property type="entry name" value="ATPase_P-type"/>
    <property type="match status" value="2"/>
</dbReference>
<evidence type="ECO:0000256" key="2">
    <source>
        <dbReference type="ARBA" id="ARBA00006024"/>
    </source>
</evidence>